<dbReference type="RefSeq" id="WP_230099411.1">
    <property type="nucleotide sequence ID" value="NZ_CAKKNT010000036.1"/>
</dbReference>
<keyword evidence="2" id="KW-1185">Reference proteome</keyword>
<gene>
    <name evidence="1" type="ORF">WGH24286_01824</name>
</gene>
<dbReference type="EMBL" id="CAKKNT010000036">
    <property type="protein sequence ID" value="CAH0419374.1"/>
    <property type="molecule type" value="Genomic_DNA"/>
</dbReference>
<name>A0ABM8ZDI8_9LACO</name>
<dbReference type="Pfam" id="PF07751">
    <property type="entry name" value="Abi_2"/>
    <property type="match status" value="1"/>
</dbReference>
<proteinExistence type="predicted"/>
<comment type="caution">
    <text evidence="1">The sequence shown here is derived from an EMBL/GenBank/DDBJ whole genome shotgun (WGS) entry which is preliminary data.</text>
</comment>
<organism evidence="1 2">
    <name type="scientific">Periweissella ghanensis</name>
    <dbReference type="NCBI Taxonomy" id="467997"/>
    <lineage>
        <taxon>Bacteria</taxon>
        <taxon>Bacillati</taxon>
        <taxon>Bacillota</taxon>
        <taxon>Bacilli</taxon>
        <taxon>Lactobacillales</taxon>
        <taxon>Lactobacillaceae</taxon>
        <taxon>Periweissella</taxon>
    </lineage>
</organism>
<sequence length="353" mass="40944">MDYNKERPFNDTKELLDNLGERHNLTFSTYDQGQEILLKDGYFTLINGYQRAFETTEIEKFPDGFSLEMLHHLFVLENLLSTEILRVILLLEKKFKNSIQYVISKHINDKNHEYYLNPYISDLYNNTMKTSNNLSRILRKATGHYILKKFIIGDEIPPSKEHPSQALLEYRKTGNIPPWVLVNDLTFGDTLNLYSALQDKYKKEIISIAFPNVKFSNRNKTTGDERNIEFVSSVMHLIKSYRDGLAHGDLLNKIQGNQELKWLQIDELINHTGVVTEAEHMLGIGRSDLLSLFISLWILTDNYSTENLFTISNIVLEQLGLIFGNENLSNARKAFKTPSDFSKRLENLKRNTI</sequence>
<protein>
    <submittedName>
        <fullName evidence="1">Uncharacterized protein</fullName>
    </submittedName>
</protein>
<reference evidence="1 2" key="1">
    <citation type="submission" date="2021-11" db="EMBL/GenBank/DDBJ databases">
        <authorList>
            <person name="Depoorter E."/>
        </authorList>
    </citation>
    <scope>NUCLEOTIDE SEQUENCE [LARGE SCALE GENOMIC DNA]</scope>
    <source>
        <strain evidence="1 2">LMG 24286</strain>
    </source>
</reference>
<dbReference type="Proteomes" id="UP000789719">
    <property type="component" value="Unassembled WGS sequence"/>
</dbReference>
<evidence type="ECO:0000313" key="1">
    <source>
        <dbReference type="EMBL" id="CAH0419374.1"/>
    </source>
</evidence>
<evidence type="ECO:0000313" key="2">
    <source>
        <dbReference type="Proteomes" id="UP000789719"/>
    </source>
</evidence>
<accession>A0ABM8ZDI8</accession>
<dbReference type="InterPro" id="IPR011664">
    <property type="entry name" value="Abi_system_AbiD/AbiF-like"/>
</dbReference>